<comment type="caution">
    <text evidence="1">The sequence shown here is derived from an EMBL/GenBank/DDBJ whole genome shotgun (WGS) entry which is preliminary data.</text>
</comment>
<gene>
    <name evidence="1" type="ORF">UT35_C0007G0003</name>
</gene>
<organism evidence="1 2">
    <name type="scientific">Candidatus Yanofskybacteria bacterium GW2011_GWD1_39_16</name>
    <dbReference type="NCBI Taxonomy" id="1619030"/>
    <lineage>
        <taxon>Bacteria</taxon>
        <taxon>Candidatus Yanofskyibacteriota</taxon>
    </lineage>
</organism>
<sequence length="240" mass="27409">MIAEDYDYVVRNIPNWSDQLAQLVKTMWSGANGKCYFPYPPLATREHWGSEALSDWISGLVRPIFYIDDSTHVIRAYAAMVRKEGYWELGRFNSYSGNPRGIMLQMTTQLMHGINNGEGIVCEATQAHTSSQYIASQLGLRFAGYGFLAYMGEENVPWDILYFDNRVDLGDFVSTTPQLMNNLLGINRFANQDHQRRLLEASQIISTDKTSGFPPTKFHIYEKYLPHFRSILAMTIDPKA</sequence>
<dbReference type="AlphaFoldDB" id="A0A837HT50"/>
<evidence type="ECO:0000313" key="2">
    <source>
        <dbReference type="Proteomes" id="UP000033996"/>
    </source>
</evidence>
<name>A0A837HT50_9BACT</name>
<proteinExistence type="predicted"/>
<dbReference type="Proteomes" id="UP000033996">
    <property type="component" value="Unassembled WGS sequence"/>
</dbReference>
<dbReference type="EMBL" id="LBWL01000007">
    <property type="protein sequence ID" value="KKR09393.1"/>
    <property type="molecule type" value="Genomic_DNA"/>
</dbReference>
<accession>A0A837HT50</accession>
<evidence type="ECO:0000313" key="1">
    <source>
        <dbReference type="EMBL" id="KKR09393.1"/>
    </source>
</evidence>
<reference evidence="1 2" key="1">
    <citation type="journal article" date="2015" name="Nature">
        <title>rRNA introns, odd ribosomes, and small enigmatic genomes across a large radiation of phyla.</title>
        <authorList>
            <person name="Brown C.T."/>
            <person name="Hug L.A."/>
            <person name="Thomas B.C."/>
            <person name="Sharon I."/>
            <person name="Castelle C.J."/>
            <person name="Singh A."/>
            <person name="Wilkins M.J."/>
            <person name="Williams K.H."/>
            <person name="Banfield J.F."/>
        </authorList>
    </citation>
    <scope>NUCLEOTIDE SEQUENCE [LARGE SCALE GENOMIC DNA]</scope>
</reference>
<protein>
    <submittedName>
        <fullName evidence="1">Uncharacterized protein</fullName>
    </submittedName>
</protein>